<dbReference type="EMBL" id="CP009285">
    <property type="protein sequence ID" value="AIQ60617.1"/>
    <property type="molecule type" value="Genomic_DNA"/>
</dbReference>
<dbReference type="Proteomes" id="UP000029518">
    <property type="component" value="Chromosome"/>
</dbReference>
<protein>
    <submittedName>
        <fullName evidence="1">Uncharacterized protein</fullName>
    </submittedName>
</protein>
<dbReference type="AlphaFoldDB" id="A0A089LIA7"/>
<dbReference type="HOGENOM" id="CLU_1420222_0_0_9"/>
<organism evidence="1 2">
    <name type="scientific">Paenibacillus borealis</name>
    <dbReference type="NCBI Taxonomy" id="160799"/>
    <lineage>
        <taxon>Bacteria</taxon>
        <taxon>Bacillati</taxon>
        <taxon>Bacillota</taxon>
        <taxon>Bacilli</taxon>
        <taxon>Bacillales</taxon>
        <taxon>Paenibacillaceae</taxon>
        <taxon>Paenibacillus</taxon>
    </lineage>
</organism>
<accession>A0A089LIA7</accession>
<dbReference type="KEGG" id="pbd:PBOR_29495"/>
<name>A0A089LIA7_PAEBO</name>
<reference evidence="1" key="1">
    <citation type="submission" date="2014-08" db="EMBL/GenBank/DDBJ databases">
        <title>Comparative genomics of the Paenibacillus odorifer group.</title>
        <authorList>
            <person name="den Bakker H.C."/>
            <person name="Tsai Y.-C.Y.-C."/>
            <person name="Martin N."/>
            <person name="Korlach J."/>
            <person name="Wiedmann M."/>
        </authorList>
    </citation>
    <scope>NUCLEOTIDE SEQUENCE [LARGE SCALE GENOMIC DNA]</scope>
    <source>
        <strain evidence="1">DSM 13188</strain>
    </source>
</reference>
<sequence length="191" mass="22874">MCFYILKQELEKQKGGTIISTVYVKVRHWLFWYGVYGFCPTSCNDEITLYSDKELRNFLGYFELTTETSLRYLLDHELDKTEDKNYCEEIENFLNSQKVIHYSYIYPRNVEDVSDQVSHFAPINENGHKPVYIEMWSKLSRSWDIDQLKMSVRILAKDFLHMEICNVELLEVPTHEETRLSLQNEYKPFIK</sequence>
<gene>
    <name evidence="1" type="ORF">PBOR_29495</name>
</gene>
<proteinExistence type="predicted"/>
<evidence type="ECO:0000313" key="2">
    <source>
        <dbReference type="Proteomes" id="UP000029518"/>
    </source>
</evidence>
<keyword evidence="2" id="KW-1185">Reference proteome</keyword>
<evidence type="ECO:0000313" key="1">
    <source>
        <dbReference type="EMBL" id="AIQ60617.1"/>
    </source>
</evidence>